<organism evidence="1 2">
    <name type="scientific">Candidatus Erwinia dacicola</name>
    <dbReference type="NCBI Taxonomy" id="252393"/>
    <lineage>
        <taxon>Bacteria</taxon>
        <taxon>Pseudomonadati</taxon>
        <taxon>Pseudomonadota</taxon>
        <taxon>Gammaproteobacteria</taxon>
        <taxon>Enterobacterales</taxon>
        <taxon>Erwiniaceae</taxon>
        <taxon>Erwinia</taxon>
    </lineage>
</organism>
<evidence type="ECO:0000313" key="2">
    <source>
        <dbReference type="Proteomes" id="UP000244334"/>
    </source>
</evidence>
<dbReference type="EMBL" id="LJAM02000156">
    <property type="protein sequence ID" value="RAP71353.1"/>
    <property type="molecule type" value="Genomic_DNA"/>
</dbReference>
<name>A0A328TPP4_9GAMM</name>
<dbReference type="Proteomes" id="UP000244334">
    <property type="component" value="Unassembled WGS sequence"/>
</dbReference>
<gene>
    <name evidence="1" type="ORF">ACZ87_01831</name>
</gene>
<keyword evidence="2" id="KW-1185">Reference proteome</keyword>
<protein>
    <submittedName>
        <fullName evidence="1">Uncharacterized protein</fullName>
    </submittedName>
</protein>
<dbReference type="AlphaFoldDB" id="A0A328TPP4"/>
<evidence type="ECO:0000313" key="1">
    <source>
        <dbReference type="EMBL" id="RAP71353.1"/>
    </source>
</evidence>
<dbReference type="RefSeq" id="WP_222704056.1">
    <property type="nucleotide sequence ID" value="NZ_LJAM02000156.1"/>
</dbReference>
<accession>A0A328TPP4</accession>
<feature type="non-terminal residue" evidence="1">
    <location>
        <position position="1"/>
    </location>
</feature>
<reference evidence="1" key="1">
    <citation type="submission" date="2018-04" db="EMBL/GenBank/DDBJ databases">
        <title>Genomes of the Obligate Erwinia dacicola and Facultative Enterobacter sp. OLF Endosymbionts of the Olive Fruit fly, Bactrocera oleae.</title>
        <authorList>
            <person name="Estes A.M."/>
            <person name="Hearn D.J."/>
            <person name="Agarwal S."/>
            <person name="Pierson E.A."/>
            <person name="Dunning-Hotopp J.C."/>
        </authorList>
    </citation>
    <scope>NUCLEOTIDE SEQUENCE [LARGE SCALE GENOMIC DNA]</scope>
    <source>
        <strain evidence="1">Oroville</strain>
    </source>
</reference>
<comment type="caution">
    <text evidence="1">The sequence shown here is derived from an EMBL/GenBank/DDBJ whole genome shotgun (WGS) entry which is preliminary data.</text>
</comment>
<sequence length="63" mass="6650">SITRLLGAVLTEQNEDSGAGQIKLSGDGSLVDAFTPPLFDVEPFFLSEMFSLHATGSPVGPER</sequence>
<proteinExistence type="predicted"/>